<dbReference type="GO" id="GO:0005737">
    <property type="term" value="C:cytoplasm"/>
    <property type="evidence" value="ECO:0007669"/>
    <property type="project" value="TreeGrafter"/>
</dbReference>
<evidence type="ECO:0000256" key="2">
    <source>
        <dbReference type="ARBA" id="ARBA00022741"/>
    </source>
</evidence>
<sequence>MQASIATKCSHFGMTERRRGRLYETSHFSGLVELSPLGKRRQNLATIKDYTRKIAEALHVCGLMNMQYAIEDGKVFVLEANPRASRTVPLVSKVCNTPVSRRRLVITSRRRR</sequence>
<proteinExistence type="predicted"/>
<keyword evidence="3 4" id="KW-0067">ATP-binding</keyword>
<protein>
    <submittedName>
        <fullName evidence="6">Carbamoyl-phosphate synthase L chain, ATP binding domain</fullName>
    </submittedName>
</protein>
<evidence type="ECO:0000256" key="3">
    <source>
        <dbReference type="ARBA" id="ARBA00022840"/>
    </source>
</evidence>
<keyword evidence="1" id="KW-0436">Ligase</keyword>
<evidence type="ECO:0000256" key="4">
    <source>
        <dbReference type="PROSITE-ProRule" id="PRU00409"/>
    </source>
</evidence>
<dbReference type="SUPFAM" id="SSF56059">
    <property type="entry name" value="Glutathione synthetase ATP-binding domain-like"/>
    <property type="match status" value="1"/>
</dbReference>
<dbReference type="PANTHER" id="PTHR11405">
    <property type="entry name" value="CARBAMOYLTRANSFERASE FAMILY MEMBER"/>
    <property type="match status" value="1"/>
</dbReference>
<evidence type="ECO:0000259" key="5">
    <source>
        <dbReference type="PROSITE" id="PS50975"/>
    </source>
</evidence>
<name>A0A1M6ZRP6_9BACT</name>
<organism evidence="6 7">
    <name type="scientific">Fibrobacter intestinalis</name>
    <dbReference type="NCBI Taxonomy" id="28122"/>
    <lineage>
        <taxon>Bacteria</taxon>
        <taxon>Pseudomonadati</taxon>
        <taxon>Fibrobacterota</taxon>
        <taxon>Fibrobacteria</taxon>
        <taxon>Fibrobacterales</taxon>
        <taxon>Fibrobacteraceae</taxon>
        <taxon>Fibrobacter</taxon>
    </lineage>
</organism>
<dbReference type="PROSITE" id="PS00867">
    <property type="entry name" value="CPSASE_2"/>
    <property type="match status" value="1"/>
</dbReference>
<dbReference type="GO" id="GO:0006541">
    <property type="term" value="P:glutamine metabolic process"/>
    <property type="evidence" value="ECO:0007669"/>
    <property type="project" value="TreeGrafter"/>
</dbReference>
<gene>
    <name evidence="6" type="ORF">SAMN05720469_1705</name>
</gene>
<dbReference type="PROSITE" id="PS50975">
    <property type="entry name" value="ATP_GRASP"/>
    <property type="match status" value="1"/>
</dbReference>
<feature type="domain" description="ATP-grasp" evidence="5">
    <location>
        <begin position="47"/>
        <end position="108"/>
    </location>
</feature>
<dbReference type="EMBL" id="FRAW01000070">
    <property type="protein sequence ID" value="SHL33116.1"/>
    <property type="molecule type" value="Genomic_DNA"/>
</dbReference>
<dbReference type="Pfam" id="PF02786">
    <property type="entry name" value="CPSase_L_D2"/>
    <property type="match status" value="1"/>
</dbReference>
<reference evidence="7" key="1">
    <citation type="submission" date="2016-11" db="EMBL/GenBank/DDBJ databases">
        <authorList>
            <person name="Varghese N."/>
            <person name="Submissions S."/>
        </authorList>
    </citation>
    <scope>NUCLEOTIDE SEQUENCE [LARGE SCALE GENOMIC DNA]</scope>
    <source>
        <strain evidence="7">UWOS</strain>
    </source>
</reference>
<dbReference type="InterPro" id="IPR005479">
    <property type="entry name" value="CPAse_ATP-bd"/>
</dbReference>
<accession>A0A1M6ZRP6</accession>
<keyword evidence="7" id="KW-1185">Reference proteome</keyword>
<evidence type="ECO:0000256" key="1">
    <source>
        <dbReference type="ARBA" id="ARBA00022598"/>
    </source>
</evidence>
<dbReference type="InterPro" id="IPR011761">
    <property type="entry name" value="ATP-grasp"/>
</dbReference>
<evidence type="ECO:0000313" key="6">
    <source>
        <dbReference type="EMBL" id="SHL33116.1"/>
    </source>
</evidence>
<dbReference type="GO" id="GO:0046872">
    <property type="term" value="F:metal ion binding"/>
    <property type="evidence" value="ECO:0007669"/>
    <property type="project" value="InterPro"/>
</dbReference>
<evidence type="ECO:0000313" key="7">
    <source>
        <dbReference type="Proteomes" id="UP000184275"/>
    </source>
</evidence>
<dbReference type="GO" id="GO:0005524">
    <property type="term" value="F:ATP binding"/>
    <property type="evidence" value="ECO:0007669"/>
    <property type="project" value="UniProtKB-UniRule"/>
</dbReference>
<dbReference type="GO" id="GO:0004088">
    <property type="term" value="F:carbamoyl-phosphate synthase (glutamine-hydrolyzing) activity"/>
    <property type="evidence" value="ECO:0007669"/>
    <property type="project" value="TreeGrafter"/>
</dbReference>
<dbReference type="Gene3D" id="3.30.470.20">
    <property type="entry name" value="ATP-grasp fold, B domain"/>
    <property type="match status" value="1"/>
</dbReference>
<dbReference type="PANTHER" id="PTHR11405:SF53">
    <property type="entry name" value="CARBAMOYL-PHOSPHATE SYNTHASE [AMMONIA], MITOCHONDRIAL"/>
    <property type="match status" value="1"/>
</dbReference>
<dbReference type="Proteomes" id="UP000184275">
    <property type="component" value="Unassembled WGS sequence"/>
</dbReference>
<keyword evidence="2 4" id="KW-0547">Nucleotide-binding</keyword>
<dbReference type="AlphaFoldDB" id="A0A1M6ZRP6"/>